<keyword evidence="2" id="KW-1185">Reference proteome</keyword>
<organism evidence="1 2">
    <name type="scientific">Mythimna loreyi</name>
    <dbReference type="NCBI Taxonomy" id="667449"/>
    <lineage>
        <taxon>Eukaryota</taxon>
        <taxon>Metazoa</taxon>
        <taxon>Ecdysozoa</taxon>
        <taxon>Arthropoda</taxon>
        <taxon>Hexapoda</taxon>
        <taxon>Insecta</taxon>
        <taxon>Pterygota</taxon>
        <taxon>Neoptera</taxon>
        <taxon>Endopterygota</taxon>
        <taxon>Lepidoptera</taxon>
        <taxon>Glossata</taxon>
        <taxon>Ditrysia</taxon>
        <taxon>Noctuoidea</taxon>
        <taxon>Noctuidae</taxon>
        <taxon>Noctuinae</taxon>
        <taxon>Hadenini</taxon>
        <taxon>Mythimna</taxon>
    </lineage>
</organism>
<gene>
    <name evidence="1" type="ORF">PYW08_016561</name>
</gene>
<evidence type="ECO:0000313" key="1">
    <source>
        <dbReference type="EMBL" id="KAJ8728176.1"/>
    </source>
</evidence>
<dbReference type="EMBL" id="CM056785">
    <property type="protein sequence ID" value="KAJ8728176.1"/>
    <property type="molecule type" value="Genomic_DNA"/>
</dbReference>
<comment type="caution">
    <text evidence="1">The sequence shown here is derived from an EMBL/GenBank/DDBJ whole genome shotgun (WGS) entry which is preliminary data.</text>
</comment>
<protein>
    <submittedName>
        <fullName evidence="1">Uncharacterized protein</fullName>
    </submittedName>
</protein>
<sequence length="605" mass="69049">MKTKLEPEERPICNAVNVFRERGNYLQRLELFENSTQAYNEALRWNPSDVPSLLGRSLVRAKSTHYAGALADAAHAAALEPKNSRALQIRAQTEYEKCAFERSLVLAHRGQRMRRFPPDFAECARCAEETVRECAGKTASKVLQTAVTLLSKVEIKRESRDEDTPKVPVHRGRIPPPQKEQEVQEISRAEKQRAEQISRLMASKYLERMAHDKYFLTALCKDERLVSANKQGSLKLQELANKALADVEKRQAVLRERRPLYAARALEAAARARLSRARKEQLTHTQLQHATDARRLIQTTQSIYEDRDTAKCLEQAEFAMEQITRKPASLLPGKDKFLQKLHDIVGNAFLDQKRVRESMSESDRERRAFILLGMSVSREPSRDSVLRVRPPAPPRDAKVRIRVLERSLALSTRSSERCYLLHELARLNVDTKQPLRARVYASKCQTEARSSNQRPWLLNALFLMARCHLLQNNRPETRAVLLEAAGLARSYGYNEVADFYDTCVNVSMEGEVIAADAPLEKREKDLVSLMQDDDLRSAARHLFKRMSLIPASRRFSIMPGARVEETARSAVRTANRRISIMPRALTPSVMTRTTQHPLGFQDFDF</sequence>
<accession>A0ACC2R1N2</accession>
<evidence type="ECO:0000313" key="2">
    <source>
        <dbReference type="Proteomes" id="UP001231649"/>
    </source>
</evidence>
<dbReference type="Proteomes" id="UP001231649">
    <property type="component" value="Chromosome 9"/>
</dbReference>
<reference evidence="1" key="1">
    <citation type="submission" date="2023-03" db="EMBL/GenBank/DDBJ databases">
        <title>Chromosome-level genomes of two armyworms, Mythimna separata and Mythimna loreyi, provide insights into the biosynthesis and reception of sex pheromones.</title>
        <authorList>
            <person name="Zhao H."/>
        </authorList>
    </citation>
    <scope>NUCLEOTIDE SEQUENCE</scope>
    <source>
        <strain evidence="1">BeijingLab</strain>
    </source>
</reference>
<proteinExistence type="predicted"/>
<name>A0ACC2R1N2_9NEOP</name>